<keyword evidence="5" id="KW-1185">Reference proteome</keyword>
<feature type="repeat" description="ANK" evidence="1">
    <location>
        <begin position="168"/>
        <end position="200"/>
    </location>
</feature>
<dbReference type="InterPro" id="IPR050829">
    <property type="entry name" value="CorA_MIT"/>
</dbReference>
<name>A0A9W4XQZ0_9PLEO</name>
<dbReference type="Gene3D" id="1.25.40.20">
    <property type="entry name" value="Ankyrin repeat-containing domain"/>
    <property type="match status" value="1"/>
</dbReference>
<feature type="region of interest" description="Disordered" evidence="2">
    <location>
        <begin position="780"/>
        <end position="801"/>
    </location>
</feature>
<evidence type="ECO:0000313" key="5">
    <source>
        <dbReference type="Proteomes" id="UP001152607"/>
    </source>
</evidence>
<gene>
    <name evidence="4" type="ORF">PDIGIT_LOCUS7338</name>
</gene>
<dbReference type="InterPro" id="IPR002110">
    <property type="entry name" value="Ankyrin_rpt"/>
</dbReference>
<dbReference type="PROSITE" id="PS50297">
    <property type="entry name" value="ANK_REP_REGION"/>
    <property type="match status" value="1"/>
</dbReference>
<comment type="caution">
    <text evidence="4">The sequence shown here is derived from an EMBL/GenBank/DDBJ whole genome shotgun (WGS) entry which is preliminary data.</text>
</comment>
<reference evidence="4" key="1">
    <citation type="submission" date="2023-01" db="EMBL/GenBank/DDBJ databases">
        <authorList>
            <person name="Van Ghelder C."/>
            <person name="Rancurel C."/>
        </authorList>
    </citation>
    <scope>NUCLEOTIDE SEQUENCE</scope>
    <source>
        <strain evidence="4">CNCM I-4278</strain>
    </source>
</reference>
<feature type="compositionally biased region" description="Basic and acidic residues" evidence="2">
    <location>
        <begin position="784"/>
        <end position="801"/>
    </location>
</feature>
<dbReference type="SUPFAM" id="SSF48403">
    <property type="entry name" value="Ankyrin repeat"/>
    <property type="match status" value="1"/>
</dbReference>
<proteinExistence type="predicted"/>
<accession>A0A9W4XQZ0</accession>
<feature type="transmembrane region" description="Helical" evidence="3">
    <location>
        <begin position="725"/>
        <end position="751"/>
    </location>
</feature>
<dbReference type="InterPro" id="IPR036770">
    <property type="entry name" value="Ankyrin_rpt-contain_sf"/>
</dbReference>
<dbReference type="EMBL" id="CAOQHR010000004">
    <property type="protein sequence ID" value="CAI6334281.1"/>
    <property type="molecule type" value="Genomic_DNA"/>
</dbReference>
<dbReference type="PANTHER" id="PTHR47685:SF1">
    <property type="entry name" value="MAGNESIUM TRANSPORT PROTEIN CORA"/>
    <property type="match status" value="1"/>
</dbReference>
<sequence length="846" mass="95477">MSKSQSSESGPELQSPADNNSATRTLSQISFASVELDQRDLSFESASRQIFKFLGRNQVESSFLGQNSPVEAPTEILLRNLKSLRDQGQSLPTENICVPSFLKLQIEGRWPGLIVPDNSPIESLYHNEVPDLFSAWCSKELHKTLSKELGVFLSILGQEADLEKLDTDGLSALHIAVMQIRPDCIKVLLKQKADIRVQSQNGQTPIQFLLAKYMEGWESDEFLYWSGLGQRMIRAVRFYGYTSRFSGEDIILLKAKASSPRAYSYGYDEWSNLKNGIRSIETNKGGELLVTESQAQLSLNWIHVPSTNGIVLGIGKELDKLTGASLVPPWQFYGRVSSLDIGLSNDLDFAYRDPICKRFGGADELLEIVFPILKLRSFRYFKAQRSHVLDVHRLFRTQIDSRYSKVQTEATLDEAYYPGLGAEALKSRNNDQVVTKQFAAQSDDETKPILMVAQLWIWQRGNTVLSAGYGYPHSRLKSWKLPRWHSSPALTMAAVITDYVHDFDNKSNYNEDEQFIPTLSIFKRAVVSTLTGVDDYMAQREFDAEVEYGFVHDISDIRDELAMILEVLVQQQDIIVQLLRDPDFVQGQKNATGTSAAEAHRASSEQKTKGKTSEVHKKLMEAQEKISEYISTIKKLERDAERIGDVIQNKLNLRRTAASIAEAHHARLLSLSVFGFTIITFIFTPLSFIASLLALNMDWFQNIKHPAEPTEIDGSGEEVYMGSKVIGVFLGTEFIALFLTLVLGYGAYWSFNHVFEKQPFTFHPKVVSTTLNQLLKISPPKPQNSERHIIDKSDQRSENYSRHITTAESGTRGEIAPNWAESVNIRDKVAGFFKREKGNRLAELPR</sequence>
<organism evidence="4 5">
    <name type="scientific">Periconia digitata</name>
    <dbReference type="NCBI Taxonomy" id="1303443"/>
    <lineage>
        <taxon>Eukaryota</taxon>
        <taxon>Fungi</taxon>
        <taxon>Dikarya</taxon>
        <taxon>Ascomycota</taxon>
        <taxon>Pezizomycotina</taxon>
        <taxon>Dothideomycetes</taxon>
        <taxon>Pleosporomycetidae</taxon>
        <taxon>Pleosporales</taxon>
        <taxon>Massarineae</taxon>
        <taxon>Periconiaceae</taxon>
        <taxon>Periconia</taxon>
    </lineage>
</organism>
<dbReference type="AlphaFoldDB" id="A0A9W4XQZ0"/>
<evidence type="ECO:0000256" key="3">
    <source>
        <dbReference type="SAM" id="Phobius"/>
    </source>
</evidence>
<protein>
    <recommendedName>
        <fullName evidence="6">Ankyrin repeat protein</fullName>
    </recommendedName>
</protein>
<keyword evidence="3" id="KW-0472">Membrane</keyword>
<dbReference type="SMART" id="SM00248">
    <property type="entry name" value="ANK"/>
    <property type="match status" value="1"/>
</dbReference>
<feature type="compositionally biased region" description="Basic and acidic residues" evidence="2">
    <location>
        <begin position="598"/>
        <end position="615"/>
    </location>
</feature>
<keyword evidence="3" id="KW-1133">Transmembrane helix</keyword>
<keyword evidence="1" id="KW-0040">ANK repeat</keyword>
<dbReference type="PANTHER" id="PTHR47685">
    <property type="entry name" value="MAGNESIUM TRANSPORT PROTEIN CORA"/>
    <property type="match status" value="1"/>
</dbReference>
<evidence type="ECO:0000256" key="2">
    <source>
        <dbReference type="SAM" id="MobiDB-lite"/>
    </source>
</evidence>
<feature type="region of interest" description="Disordered" evidence="2">
    <location>
        <begin position="589"/>
        <end position="615"/>
    </location>
</feature>
<feature type="region of interest" description="Disordered" evidence="2">
    <location>
        <begin position="1"/>
        <end position="22"/>
    </location>
</feature>
<evidence type="ECO:0008006" key="6">
    <source>
        <dbReference type="Google" id="ProtNLM"/>
    </source>
</evidence>
<evidence type="ECO:0000313" key="4">
    <source>
        <dbReference type="EMBL" id="CAI6334281.1"/>
    </source>
</evidence>
<dbReference type="PROSITE" id="PS50088">
    <property type="entry name" value="ANK_REPEAT"/>
    <property type="match status" value="1"/>
</dbReference>
<feature type="transmembrane region" description="Helical" evidence="3">
    <location>
        <begin position="668"/>
        <end position="695"/>
    </location>
</feature>
<dbReference type="OrthoDB" id="341259at2759"/>
<keyword evidence="3" id="KW-0812">Transmembrane</keyword>
<evidence type="ECO:0000256" key="1">
    <source>
        <dbReference type="PROSITE-ProRule" id="PRU00023"/>
    </source>
</evidence>
<dbReference type="Proteomes" id="UP001152607">
    <property type="component" value="Unassembled WGS sequence"/>
</dbReference>